<feature type="domain" description="Peptidase M16 C-terminal" evidence="3">
    <location>
        <begin position="217"/>
        <end position="392"/>
    </location>
</feature>
<proteinExistence type="inferred from homology"/>
<organism evidence="4 5">
    <name type="scientific">Haloferula helveola</name>
    <dbReference type="NCBI Taxonomy" id="490095"/>
    <lineage>
        <taxon>Bacteria</taxon>
        <taxon>Pseudomonadati</taxon>
        <taxon>Verrucomicrobiota</taxon>
        <taxon>Verrucomicrobiia</taxon>
        <taxon>Verrucomicrobiales</taxon>
        <taxon>Verrucomicrobiaceae</taxon>
        <taxon>Haloferula</taxon>
    </lineage>
</organism>
<evidence type="ECO:0000259" key="2">
    <source>
        <dbReference type="Pfam" id="PF00675"/>
    </source>
</evidence>
<dbReference type="RefSeq" id="WP_338690637.1">
    <property type="nucleotide sequence ID" value="NZ_AP024702.1"/>
</dbReference>
<dbReference type="InterPro" id="IPR050361">
    <property type="entry name" value="MPP/UQCRC_Complex"/>
</dbReference>
<dbReference type="PANTHER" id="PTHR11851">
    <property type="entry name" value="METALLOPROTEASE"/>
    <property type="match status" value="1"/>
</dbReference>
<evidence type="ECO:0000259" key="3">
    <source>
        <dbReference type="Pfam" id="PF05193"/>
    </source>
</evidence>
<dbReference type="InterPro" id="IPR011765">
    <property type="entry name" value="Pept_M16_N"/>
</dbReference>
<dbReference type="Gene3D" id="3.30.830.10">
    <property type="entry name" value="Metalloenzyme, LuxS/M16 peptidase-like"/>
    <property type="match status" value="2"/>
</dbReference>
<dbReference type="SUPFAM" id="SSF63411">
    <property type="entry name" value="LuxS/MPP-like metallohydrolase"/>
    <property type="match status" value="2"/>
</dbReference>
<accession>A0ABM7R9U4</accession>
<sequence>MNLRRENPCRFKANPTGAQAVLRMLGVSLVLLFARAEGADPAAPGGGIDLPTHRAELANGLVVVLAPDPAVPLVAVRLFYKVGSRNEHEGITGVAHLFEHMMFNGTEHYGPGMFDRVLEEAGGGGNAFTSTDLTCYTTTVPKNSLETILRLEADRMTGLQLQEKILNNEREVVLEEMRQSQEDSAVESARVVFMASLFQAHPYRWPVLGWRSDVEGIDADACRDFYRTYYAPNNAVLALSGDLDVDATLKLIEDKFGKIPRGPKVPGVRTAEPEREFTSRSTVTRRAPNPVLFVGFQGPAAKDEDHAVLDLADEILAAGPTARLYRRLVLEEKLATDVGLYLGLTVDPGPMYFEVSLHPGGDPKPVEAIISEELERLAKEPVPAEELERAITSRTADLVRQSLESPLARAEAIGESEVLAGDHRRVMKLPAIWRKVDPVRLQQVAAKYFRPEVAVVTVLSPTPEDGEAEEGEEGSR</sequence>
<comment type="similarity">
    <text evidence="1">Belongs to the peptidase M16 family.</text>
</comment>
<dbReference type="EMBL" id="AP024702">
    <property type="protein sequence ID" value="BCX48068.1"/>
    <property type="molecule type" value="Genomic_DNA"/>
</dbReference>
<evidence type="ECO:0000256" key="1">
    <source>
        <dbReference type="ARBA" id="ARBA00007261"/>
    </source>
</evidence>
<dbReference type="Pfam" id="PF00675">
    <property type="entry name" value="Peptidase_M16"/>
    <property type="match status" value="1"/>
</dbReference>
<dbReference type="InterPro" id="IPR011249">
    <property type="entry name" value="Metalloenz_LuxS/M16"/>
</dbReference>
<dbReference type="Pfam" id="PF05193">
    <property type="entry name" value="Peptidase_M16_C"/>
    <property type="match status" value="1"/>
</dbReference>
<dbReference type="Proteomes" id="UP001374893">
    <property type="component" value="Chromosome"/>
</dbReference>
<protein>
    <submittedName>
        <fullName evidence="4">Peptidase M16</fullName>
    </submittedName>
</protein>
<name>A0ABM7R9U4_9BACT</name>
<reference evidence="4 5" key="1">
    <citation type="submission" date="2021-06" db="EMBL/GenBank/DDBJ databases">
        <title>Complete genome of Haloferula helveola possessing various polysaccharide degrading enzymes.</title>
        <authorList>
            <person name="Takami H."/>
            <person name="Huang C."/>
            <person name="Hamasaki K."/>
        </authorList>
    </citation>
    <scope>NUCLEOTIDE SEQUENCE [LARGE SCALE GENOMIC DNA]</scope>
    <source>
        <strain evidence="4 5">CN-1</strain>
    </source>
</reference>
<evidence type="ECO:0000313" key="5">
    <source>
        <dbReference type="Proteomes" id="UP001374893"/>
    </source>
</evidence>
<evidence type="ECO:0000313" key="4">
    <source>
        <dbReference type="EMBL" id="BCX48068.1"/>
    </source>
</evidence>
<feature type="domain" description="Peptidase M16 N-terminal" evidence="2">
    <location>
        <begin position="63"/>
        <end position="202"/>
    </location>
</feature>
<keyword evidence="5" id="KW-1185">Reference proteome</keyword>
<gene>
    <name evidence="4" type="ORF">HAHE_19760</name>
</gene>
<dbReference type="InterPro" id="IPR007863">
    <property type="entry name" value="Peptidase_M16_C"/>
</dbReference>
<dbReference type="PANTHER" id="PTHR11851:SF49">
    <property type="entry name" value="MITOCHONDRIAL-PROCESSING PEPTIDASE SUBUNIT ALPHA"/>
    <property type="match status" value="1"/>
</dbReference>